<dbReference type="Pfam" id="PF04397">
    <property type="entry name" value="LytTR"/>
    <property type="match status" value="1"/>
</dbReference>
<dbReference type="PROSITE" id="PS50930">
    <property type="entry name" value="HTH_LYTTR"/>
    <property type="match status" value="1"/>
</dbReference>
<accession>E4TP58</accession>
<dbReference type="eggNOG" id="COG3279">
    <property type="taxonomic scope" value="Bacteria"/>
</dbReference>
<feature type="domain" description="HTH LytTR-type" evidence="2">
    <location>
        <begin position="172"/>
        <end position="281"/>
    </location>
</feature>
<keyword evidence="1" id="KW-0472">Membrane</keyword>
<dbReference type="Proteomes" id="UP000008720">
    <property type="component" value="Chromosome"/>
</dbReference>
<dbReference type="InterPro" id="IPR007492">
    <property type="entry name" value="LytTR_DNA-bd_dom"/>
</dbReference>
<feature type="transmembrane region" description="Helical" evidence="1">
    <location>
        <begin position="85"/>
        <end position="105"/>
    </location>
</feature>
<dbReference type="KEGG" id="mtt:Ftrac_0455"/>
<evidence type="ECO:0000313" key="3">
    <source>
        <dbReference type="EMBL" id="ADR20461.1"/>
    </source>
</evidence>
<dbReference type="InterPro" id="IPR046947">
    <property type="entry name" value="LytR-like"/>
</dbReference>
<dbReference type="RefSeq" id="WP_013452612.1">
    <property type="nucleotide sequence ID" value="NC_014759.1"/>
</dbReference>
<dbReference type="OrthoDB" id="1118393at2"/>
<dbReference type="STRING" id="643867.Ftrac_0455"/>
<dbReference type="Gene3D" id="2.40.50.1020">
    <property type="entry name" value="LytTr DNA-binding domain"/>
    <property type="match status" value="1"/>
</dbReference>
<dbReference type="PANTHER" id="PTHR37299">
    <property type="entry name" value="TRANSCRIPTIONAL REGULATOR-RELATED"/>
    <property type="match status" value="1"/>
</dbReference>
<feature type="transmembrane region" description="Helical" evidence="1">
    <location>
        <begin position="117"/>
        <end position="139"/>
    </location>
</feature>
<dbReference type="GO" id="GO:0000156">
    <property type="term" value="F:phosphorelay response regulator activity"/>
    <property type="evidence" value="ECO:0007669"/>
    <property type="project" value="InterPro"/>
</dbReference>
<keyword evidence="4" id="KW-1185">Reference proteome</keyword>
<feature type="transmembrane region" description="Helical" evidence="1">
    <location>
        <begin position="12"/>
        <end position="32"/>
    </location>
</feature>
<dbReference type="SMART" id="SM00850">
    <property type="entry name" value="LytTR"/>
    <property type="match status" value="1"/>
</dbReference>
<name>E4TP58_MARTH</name>
<dbReference type="HOGENOM" id="CLU_076348_1_0_10"/>
<evidence type="ECO:0000259" key="2">
    <source>
        <dbReference type="PROSITE" id="PS50930"/>
    </source>
</evidence>
<sequence length="283" mass="32933">MLSIFKKPHPFIFNSGSILIPGIFTFLLILLFRPLGFNSLPLNYVVAFALGFGLIASILVWFTVKLLKFIAPQWMDEDSWTLGKEILLIFTVLVFIVLTIFFIFFSINVTEHSPWELFRTVFVKTLLFSAFPILFMVLFEQYNYQRKQLKEAEKLNQKVKAENGDLDVIHSVTAENGQLVLQLKTNEILWAQSDGNYLELFYLNEAKEIKKELIRNRLKNLADQLPNDTFFHCHKSFLINLLQVQKVQGNARNFEVILRYSNNPIPVARSKSSELKEKINRHI</sequence>
<organism evidence="3 4">
    <name type="scientific">Marivirga tractuosa (strain ATCC 23168 / DSM 4126 / NBRC 15989 / NCIMB 1408 / VKM B-1430 / H-43)</name>
    <name type="common">Microscilla tractuosa</name>
    <name type="synonym">Flexibacter tractuosus</name>
    <dbReference type="NCBI Taxonomy" id="643867"/>
    <lineage>
        <taxon>Bacteria</taxon>
        <taxon>Pseudomonadati</taxon>
        <taxon>Bacteroidota</taxon>
        <taxon>Cytophagia</taxon>
        <taxon>Cytophagales</taxon>
        <taxon>Marivirgaceae</taxon>
        <taxon>Marivirga</taxon>
    </lineage>
</organism>
<keyword evidence="1" id="KW-0812">Transmembrane</keyword>
<gene>
    <name evidence="3" type="ordered locus">Ftrac_0455</name>
</gene>
<evidence type="ECO:0000256" key="1">
    <source>
        <dbReference type="SAM" id="Phobius"/>
    </source>
</evidence>
<proteinExistence type="predicted"/>
<dbReference type="EMBL" id="CP002349">
    <property type="protein sequence ID" value="ADR20461.1"/>
    <property type="molecule type" value="Genomic_DNA"/>
</dbReference>
<evidence type="ECO:0000313" key="4">
    <source>
        <dbReference type="Proteomes" id="UP000008720"/>
    </source>
</evidence>
<dbReference type="GO" id="GO:0003677">
    <property type="term" value="F:DNA binding"/>
    <property type="evidence" value="ECO:0007669"/>
    <property type="project" value="InterPro"/>
</dbReference>
<dbReference type="AlphaFoldDB" id="E4TP58"/>
<dbReference type="PANTHER" id="PTHR37299:SF1">
    <property type="entry name" value="STAGE 0 SPORULATION PROTEIN A HOMOLOG"/>
    <property type="match status" value="1"/>
</dbReference>
<protein>
    <submittedName>
        <fullName evidence="3">Response regulator receiver protein</fullName>
    </submittedName>
</protein>
<keyword evidence="1" id="KW-1133">Transmembrane helix</keyword>
<reference evidence="3 4" key="1">
    <citation type="journal article" date="2011" name="Stand. Genomic Sci.">
        <title>Complete genome sequence of Marivirga tractuosa type strain (H-43).</title>
        <authorList>
            <person name="Pagani I."/>
            <person name="Chertkov O."/>
            <person name="Lapidus A."/>
            <person name="Lucas S."/>
            <person name="Del Rio T.G."/>
            <person name="Tice H."/>
            <person name="Copeland A."/>
            <person name="Cheng J.F."/>
            <person name="Nolan M."/>
            <person name="Saunders E."/>
            <person name="Pitluck S."/>
            <person name="Held B."/>
            <person name="Goodwin L."/>
            <person name="Liolios K."/>
            <person name="Ovchinikova G."/>
            <person name="Ivanova N."/>
            <person name="Mavromatis K."/>
            <person name="Pati A."/>
            <person name="Chen A."/>
            <person name="Palaniappan K."/>
            <person name="Land M."/>
            <person name="Hauser L."/>
            <person name="Jeffries C.D."/>
            <person name="Detter J.C."/>
            <person name="Han C."/>
            <person name="Tapia R."/>
            <person name="Ngatchou-Djao O.D."/>
            <person name="Rohde M."/>
            <person name="Goker M."/>
            <person name="Spring S."/>
            <person name="Sikorski J."/>
            <person name="Woyke T."/>
            <person name="Bristow J."/>
            <person name="Eisen J.A."/>
            <person name="Markowitz V."/>
            <person name="Hugenholtz P."/>
            <person name="Klenk H.P."/>
            <person name="Kyrpides N.C."/>
        </authorList>
    </citation>
    <scope>NUCLEOTIDE SEQUENCE [LARGE SCALE GENOMIC DNA]</scope>
    <source>
        <strain evidence="4">ATCC 23168 / DSM 4126 / NBRC 15989 / NCIMB 1408 / VKM B-1430 / H-43</strain>
    </source>
</reference>
<feature type="transmembrane region" description="Helical" evidence="1">
    <location>
        <begin position="44"/>
        <end position="64"/>
    </location>
</feature>